<proteinExistence type="predicted"/>
<dbReference type="Proteomes" id="UP000193642">
    <property type="component" value="Unassembled WGS sequence"/>
</dbReference>
<evidence type="ECO:0000256" key="1">
    <source>
        <dbReference type="SAM" id="Phobius"/>
    </source>
</evidence>
<evidence type="ECO:0008006" key="4">
    <source>
        <dbReference type="Google" id="ProtNLM"/>
    </source>
</evidence>
<gene>
    <name evidence="2" type="ORF">BCR33DRAFT_748209</name>
</gene>
<dbReference type="EMBL" id="MCGO01000154">
    <property type="protein sequence ID" value="ORY23883.1"/>
    <property type="molecule type" value="Genomic_DNA"/>
</dbReference>
<dbReference type="AlphaFoldDB" id="A0A1Y2AMS6"/>
<feature type="transmembrane region" description="Helical" evidence="1">
    <location>
        <begin position="122"/>
        <end position="141"/>
    </location>
</feature>
<name>A0A1Y2AMS6_9FUNG</name>
<keyword evidence="1" id="KW-1133">Transmembrane helix</keyword>
<keyword evidence="1" id="KW-0812">Transmembrane</keyword>
<keyword evidence="3" id="KW-1185">Reference proteome</keyword>
<comment type="caution">
    <text evidence="2">The sequence shown here is derived from an EMBL/GenBank/DDBJ whole genome shotgun (WGS) entry which is preliminary data.</text>
</comment>
<evidence type="ECO:0000313" key="3">
    <source>
        <dbReference type="Proteomes" id="UP000193642"/>
    </source>
</evidence>
<evidence type="ECO:0000313" key="2">
    <source>
        <dbReference type="EMBL" id="ORY23883.1"/>
    </source>
</evidence>
<organism evidence="2 3">
    <name type="scientific">Rhizoclosmatium globosum</name>
    <dbReference type="NCBI Taxonomy" id="329046"/>
    <lineage>
        <taxon>Eukaryota</taxon>
        <taxon>Fungi</taxon>
        <taxon>Fungi incertae sedis</taxon>
        <taxon>Chytridiomycota</taxon>
        <taxon>Chytridiomycota incertae sedis</taxon>
        <taxon>Chytridiomycetes</taxon>
        <taxon>Chytridiales</taxon>
        <taxon>Chytriomycetaceae</taxon>
        <taxon>Rhizoclosmatium</taxon>
    </lineage>
</organism>
<accession>A0A1Y2AMS6</accession>
<sequence>MPGNPKHSSEGRITNLHLPNLTVVNTYLPSGNRTADRHNYKLEFQDDLKTHCEQLRITRDVILVGDFNTIRNYTDVLQGLETDIVDQFPSTTTPDEKTWLNSLETLFTDSFREKYSQTGATWLIKAPSTTLFGVLITYGLIKEYQSKHMTRGLKPQNRSPSVITLKSK</sequence>
<dbReference type="InterPro" id="IPR036691">
    <property type="entry name" value="Endo/exonu/phosph_ase_sf"/>
</dbReference>
<dbReference type="SUPFAM" id="SSF56219">
    <property type="entry name" value="DNase I-like"/>
    <property type="match status" value="1"/>
</dbReference>
<dbReference type="Gene3D" id="3.60.10.10">
    <property type="entry name" value="Endonuclease/exonuclease/phosphatase"/>
    <property type="match status" value="1"/>
</dbReference>
<keyword evidence="1" id="KW-0472">Membrane</keyword>
<reference evidence="2 3" key="1">
    <citation type="submission" date="2016-07" db="EMBL/GenBank/DDBJ databases">
        <title>Pervasive Adenine N6-methylation of Active Genes in Fungi.</title>
        <authorList>
            <consortium name="DOE Joint Genome Institute"/>
            <person name="Mondo S.J."/>
            <person name="Dannebaum R.O."/>
            <person name="Kuo R.C."/>
            <person name="Labutti K."/>
            <person name="Haridas S."/>
            <person name="Kuo A."/>
            <person name="Salamov A."/>
            <person name="Ahrendt S.R."/>
            <person name="Lipzen A."/>
            <person name="Sullivan W."/>
            <person name="Andreopoulos W.B."/>
            <person name="Clum A."/>
            <person name="Lindquist E."/>
            <person name="Daum C."/>
            <person name="Ramamoorthy G.K."/>
            <person name="Gryganskyi A."/>
            <person name="Culley D."/>
            <person name="Magnuson J.K."/>
            <person name="James T.Y."/>
            <person name="O'Malley M.A."/>
            <person name="Stajich J.E."/>
            <person name="Spatafora J.W."/>
            <person name="Visel A."/>
            <person name="Grigoriev I.V."/>
        </authorList>
    </citation>
    <scope>NUCLEOTIDE SEQUENCE [LARGE SCALE GENOMIC DNA]</scope>
    <source>
        <strain evidence="2 3">JEL800</strain>
    </source>
</reference>
<dbReference type="STRING" id="329046.A0A1Y2AMS6"/>
<protein>
    <recommendedName>
        <fullName evidence="4">Endonuclease/exonuclease/phosphatase domain-containing protein</fullName>
    </recommendedName>
</protein>